<sequence length="40" mass="4315">MKDLKKKAIRLWHAVANSGQCSECGGIFDDWNGGVCDACS</sequence>
<dbReference type="Proteomes" id="UP001597058">
    <property type="component" value="Unassembled WGS sequence"/>
</dbReference>
<dbReference type="EMBL" id="JBHTMM010000033">
    <property type="protein sequence ID" value="MFD1309016.1"/>
    <property type="molecule type" value="Genomic_DNA"/>
</dbReference>
<gene>
    <name evidence="1" type="ORF">ACFQ5X_24565</name>
</gene>
<accession>A0ABW3XIT4</accession>
<organism evidence="1 2">
    <name type="scientific">Streptomyces kaempferi</name>
    <dbReference type="NCBI Taxonomy" id="333725"/>
    <lineage>
        <taxon>Bacteria</taxon>
        <taxon>Bacillati</taxon>
        <taxon>Actinomycetota</taxon>
        <taxon>Actinomycetes</taxon>
        <taxon>Kitasatosporales</taxon>
        <taxon>Streptomycetaceae</taxon>
        <taxon>Streptomyces</taxon>
    </lineage>
</organism>
<comment type="caution">
    <text evidence="1">The sequence shown here is derived from an EMBL/GenBank/DDBJ whole genome shotgun (WGS) entry which is preliminary data.</text>
</comment>
<dbReference type="RefSeq" id="WP_381328645.1">
    <property type="nucleotide sequence ID" value="NZ_JBHTMM010000033.1"/>
</dbReference>
<name>A0ABW3XIT4_9ACTN</name>
<proteinExistence type="predicted"/>
<keyword evidence="2" id="KW-1185">Reference proteome</keyword>
<evidence type="ECO:0000313" key="2">
    <source>
        <dbReference type="Proteomes" id="UP001597058"/>
    </source>
</evidence>
<protein>
    <submittedName>
        <fullName evidence="1">Uncharacterized protein</fullName>
    </submittedName>
</protein>
<reference evidence="2" key="1">
    <citation type="journal article" date="2019" name="Int. J. Syst. Evol. Microbiol.">
        <title>The Global Catalogue of Microorganisms (GCM) 10K type strain sequencing project: providing services to taxonomists for standard genome sequencing and annotation.</title>
        <authorList>
            <consortium name="The Broad Institute Genomics Platform"/>
            <consortium name="The Broad Institute Genome Sequencing Center for Infectious Disease"/>
            <person name="Wu L."/>
            <person name="Ma J."/>
        </authorList>
    </citation>
    <scope>NUCLEOTIDE SEQUENCE [LARGE SCALE GENOMIC DNA]</scope>
    <source>
        <strain evidence="2">CGMCC 4.7020</strain>
    </source>
</reference>
<evidence type="ECO:0000313" key="1">
    <source>
        <dbReference type="EMBL" id="MFD1309016.1"/>
    </source>
</evidence>